<dbReference type="InterPro" id="IPR023370">
    <property type="entry name" value="TrmO-like_N"/>
</dbReference>
<dbReference type="RefSeq" id="WP_020877682.1">
    <property type="nucleotide sequence ID" value="NZ_ATHJ01000105.1"/>
</dbReference>
<dbReference type="Pfam" id="PF01980">
    <property type="entry name" value="TrmO_N"/>
    <property type="match status" value="1"/>
</dbReference>
<dbReference type="SUPFAM" id="SSF118196">
    <property type="entry name" value="YaeB-like"/>
    <property type="match status" value="1"/>
</dbReference>
<organism evidence="4 5">
    <name type="scientific">Desulfococcus multivorans DSM 2059</name>
    <dbReference type="NCBI Taxonomy" id="1121405"/>
    <lineage>
        <taxon>Bacteria</taxon>
        <taxon>Pseudomonadati</taxon>
        <taxon>Thermodesulfobacteriota</taxon>
        <taxon>Desulfobacteria</taxon>
        <taxon>Desulfobacterales</taxon>
        <taxon>Desulfococcaceae</taxon>
        <taxon>Desulfococcus</taxon>
    </lineage>
</organism>
<dbReference type="InterPro" id="IPR036414">
    <property type="entry name" value="YaeB_N_sf"/>
</dbReference>
<dbReference type="Gene3D" id="2.40.30.70">
    <property type="entry name" value="YaeB-like"/>
    <property type="match status" value="1"/>
</dbReference>
<name>S7TGH4_DESML</name>
<dbReference type="InterPro" id="IPR036413">
    <property type="entry name" value="YaeB-like_sf"/>
</dbReference>
<keyword evidence="1" id="KW-0949">S-adenosyl-L-methionine</keyword>
<dbReference type="EMBL" id="ATHJ01000105">
    <property type="protein sequence ID" value="EPR35866.1"/>
    <property type="molecule type" value="Genomic_DNA"/>
</dbReference>
<dbReference type="InterPro" id="IPR040372">
    <property type="entry name" value="YaeB-like"/>
</dbReference>
<comment type="similarity">
    <text evidence="2">Belongs to the tRNA methyltransferase O family.</text>
</comment>
<dbReference type="eggNOG" id="COG1720">
    <property type="taxonomic scope" value="Bacteria"/>
</dbReference>
<comment type="caution">
    <text evidence="4">The sequence shown here is derived from an EMBL/GenBank/DDBJ whole genome shotgun (WGS) entry which is preliminary data.</text>
</comment>
<evidence type="ECO:0000313" key="4">
    <source>
        <dbReference type="EMBL" id="EPR35866.1"/>
    </source>
</evidence>
<accession>S7TGH4</accession>
<dbReference type="AlphaFoldDB" id="S7TGH4"/>
<protein>
    <recommendedName>
        <fullName evidence="3">TsaA-like domain-containing protein</fullName>
    </recommendedName>
</protein>
<dbReference type="Proteomes" id="UP000014977">
    <property type="component" value="Unassembled WGS sequence"/>
</dbReference>
<reference evidence="4 5" key="1">
    <citation type="journal article" date="2013" name="Genome Announc.">
        <title>Draft genome sequences for three mercury-methylating, sulfate-reducing bacteria.</title>
        <authorList>
            <person name="Brown S.D."/>
            <person name="Hurt R.A.Jr."/>
            <person name="Gilmour C.C."/>
            <person name="Elias D.A."/>
        </authorList>
    </citation>
    <scope>NUCLEOTIDE SEQUENCE [LARGE SCALE GENOMIC DNA]</scope>
    <source>
        <strain evidence="4 5">DSM 2059</strain>
    </source>
</reference>
<evidence type="ECO:0000313" key="5">
    <source>
        <dbReference type="Proteomes" id="UP000014977"/>
    </source>
</evidence>
<sequence length="146" mass="16697">MTTSYRIYPVGRIHKNGDKTWIEIEEAYREAMDGLSGFSHITVLYWFHQNDTPEKRSILKVHPRKDKANPLTGVFATHSPCRPNLIAMTHCRITGIDGSLIHIDAVDAYDQTPVIDIKAFIPMDKTTAETVRVPDWVNRPRRQDPA</sequence>
<dbReference type="PROSITE" id="PS51668">
    <property type="entry name" value="TSAA_2"/>
    <property type="match status" value="1"/>
</dbReference>
<dbReference type="NCBIfam" id="TIGR00104">
    <property type="entry name" value="tRNA_TsaA"/>
    <property type="match status" value="1"/>
</dbReference>
<evidence type="ECO:0000259" key="3">
    <source>
        <dbReference type="PROSITE" id="PS51668"/>
    </source>
</evidence>
<evidence type="ECO:0000256" key="2">
    <source>
        <dbReference type="ARBA" id="ARBA00033753"/>
    </source>
</evidence>
<dbReference type="STRING" id="897.B2D07_15505"/>
<proteinExistence type="inferred from homology"/>
<gene>
    <name evidence="4" type="ORF">dsmv_0571</name>
</gene>
<dbReference type="CDD" id="cd09281">
    <property type="entry name" value="UPF0066"/>
    <property type="match status" value="1"/>
</dbReference>
<dbReference type="OrthoDB" id="9804309at2"/>
<keyword evidence="5" id="KW-1185">Reference proteome</keyword>
<feature type="domain" description="TsaA-like" evidence="3">
    <location>
        <begin position="7"/>
        <end position="129"/>
    </location>
</feature>
<dbReference type="PANTHER" id="PTHR12818">
    <property type="entry name" value="TRNA (ADENINE(37)-N6)-METHYLTRANSFERASE"/>
    <property type="match status" value="1"/>
</dbReference>
<dbReference type="PANTHER" id="PTHR12818:SF0">
    <property type="entry name" value="TRNA (ADENINE(37)-N6)-METHYLTRANSFERASE"/>
    <property type="match status" value="1"/>
</dbReference>
<evidence type="ECO:0000256" key="1">
    <source>
        <dbReference type="ARBA" id="ARBA00022691"/>
    </source>
</evidence>